<keyword evidence="2" id="KW-1185">Reference proteome</keyword>
<reference evidence="1 2" key="1">
    <citation type="submission" date="2019-08" db="EMBL/GenBank/DDBJ databases">
        <title>The genome of the soybean aphid Biotype 1, its phylome, world population structure and adaptation to the North American continent.</title>
        <authorList>
            <person name="Giordano R."/>
            <person name="Donthu R.K."/>
            <person name="Hernandez A.G."/>
            <person name="Wright C.L."/>
            <person name="Zimin A.V."/>
        </authorList>
    </citation>
    <scope>NUCLEOTIDE SEQUENCE [LARGE SCALE GENOMIC DNA]</scope>
    <source>
        <tissue evidence="1">Whole aphids</tissue>
    </source>
</reference>
<dbReference type="EMBL" id="VYZN01000021">
    <property type="protein sequence ID" value="KAE9536748.1"/>
    <property type="molecule type" value="Genomic_DNA"/>
</dbReference>
<accession>A0A6G0TR04</accession>
<organism evidence="1 2">
    <name type="scientific">Aphis glycines</name>
    <name type="common">Soybean aphid</name>
    <dbReference type="NCBI Taxonomy" id="307491"/>
    <lineage>
        <taxon>Eukaryota</taxon>
        <taxon>Metazoa</taxon>
        <taxon>Ecdysozoa</taxon>
        <taxon>Arthropoda</taxon>
        <taxon>Hexapoda</taxon>
        <taxon>Insecta</taxon>
        <taxon>Pterygota</taxon>
        <taxon>Neoptera</taxon>
        <taxon>Paraneoptera</taxon>
        <taxon>Hemiptera</taxon>
        <taxon>Sternorrhyncha</taxon>
        <taxon>Aphidomorpha</taxon>
        <taxon>Aphidoidea</taxon>
        <taxon>Aphididae</taxon>
        <taxon>Aphidini</taxon>
        <taxon>Aphis</taxon>
        <taxon>Aphis</taxon>
    </lineage>
</organism>
<name>A0A6G0TR04_APHGL</name>
<evidence type="ECO:0000313" key="1">
    <source>
        <dbReference type="EMBL" id="KAE9536748.1"/>
    </source>
</evidence>
<comment type="caution">
    <text evidence="1">The sequence shown here is derived from an EMBL/GenBank/DDBJ whole genome shotgun (WGS) entry which is preliminary data.</text>
</comment>
<protein>
    <submittedName>
        <fullName evidence="1">Uncharacterized protein</fullName>
    </submittedName>
</protein>
<proteinExistence type="predicted"/>
<gene>
    <name evidence="1" type="ORF">AGLY_006981</name>
</gene>
<dbReference type="Proteomes" id="UP000475862">
    <property type="component" value="Unassembled WGS sequence"/>
</dbReference>
<dbReference type="AlphaFoldDB" id="A0A6G0TR04"/>
<evidence type="ECO:0000313" key="2">
    <source>
        <dbReference type="Proteomes" id="UP000475862"/>
    </source>
</evidence>
<sequence>MYRPRKQVEVVGEVCIAGYCSAVQLKLKFTSSQRISYYNYCNECVKFEFDDKISILKYNIESRIKLIANRLKYTHYPYTSLTFEVLKLSLKNFEMYIVHERWSHLSELTSLRNTDRHCRLSSAKTKQRLSLSDVSSWSHTFESAGTVKEILAFNMCLGTLYNEKKNKYVQFLKENSTGDGDGSVDNSSWLSHRA</sequence>